<gene>
    <name evidence="1" type="ORF">B4U37_20735</name>
</gene>
<proteinExistence type="predicted"/>
<dbReference type="InterPro" id="IPR014975">
    <property type="entry name" value="DUF1836"/>
</dbReference>
<keyword evidence="2" id="KW-1185">Reference proteome</keyword>
<reference evidence="1 2" key="1">
    <citation type="submission" date="2017-04" db="EMBL/GenBank/DDBJ databases">
        <title>Complete Genome Sequence of the Bacillus horikoshii 20a strain from Cuatro Cienegas, Coahuila, Mexico.</title>
        <authorList>
            <person name="Zarza E."/>
            <person name="Alcaraz L.D."/>
            <person name="Aguilar-Salinas B."/>
            <person name="Islas A."/>
            <person name="Olmedo-Alvarez G."/>
        </authorList>
    </citation>
    <scope>NUCLEOTIDE SEQUENCE [LARGE SCALE GENOMIC DNA]</scope>
    <source>
        <strain evidence="1 2">20a</strain>
    </source>
</reference>
<protein>
    <recommendedName>
        <fullName evidence="3">DUF1836 domain-containing protein</fullName>
    </recommendedName>
</protein>
<dbReference type="PANTHER" id="PTHR40056">
    <property type="entry name" value="HYPOTHETICAL CYTOSOLIC PROTEIN"/>
    <property type="match status" value="1"/>
</dbReference>
<sequence>MQECRKKRVCLGMGKEWTRMELAEFLAKMEQGTLSVEKRQDMPKSFQNISFKKEKEEVGLTMSNIVWLGNQLESAHYTEPALKNWVKREIKEYIGAPQVGRKYSVQQAALLFIVKDLKVLLDFEAIRKVLGSIFNNPVERADDIISPLKFYQGYACLYEQLMQKTDLLTESIIKQEIEQFLRAEDGFSVEDKGKIFDAMMVATLAVRTNFLKAWAQRYVMGENGKE</sequence>
<dbReference type="PANTHER" id="PTHR40056:SF1">
    <property type="entry name" value="DUF1836 DOMAIN-CONTAINING PROTEIN"/>
    <property type="match status" value="1"/>
</dbReference>
<accession>A0ABN4ZQT1</accession>
<name>A0ABN4ZQT1_9BACI</name>
<dbReference type="EMBL" id="CP020880">
    <property type="protein sequence ID" value="ART78326.1"/>
    <property type="molecule type" value="Genomic_DNA"/>
</dbReference>
<dbReference type="Proteomes" id="UP000195573">
    <property type="component" value="Chromosome"/>
</dbReference>
<dbReference type="Pfam" id="PF08876">
    <property type="entry name" value="DUF1836"/>
    <property type="match status" value="1"/>
</dbReference>
<evidence type="ECO:0008006" key="3">
    <source>
        <dbReference type="Google" id="ProtNLM"/>
    </source>
</evidence>
<organism evidence="1 2">
    <name type="scientific">Sutcliffiella horikoshii</name>
    <dbReference type="NCBI Taxonomy" id="79883"/>
    <lineage>
        <taxon>Bacteria</taxon>
        <taxon>Bacillati</taxon>
        <taxon>Bacillota</taxon>
        <taxon>Bacilli</taxon>
        <taxon>Bacillales</taxon>
        <taxon>Bacillaceae</taxon>
        <taxon>Sutcliffiella</taxon>
    </lineage>
</organism>
<evidence type="ECO:0000313" key="2">
    <source>
        <dbReference type="Proteomes" id="UP000195573"/>
    </source>
</evidence>
<evidence type="ECO:0000313" key="1">
    <source>
        <dbReference type="EMBL" id="ART78326.1"/>
    </source>
</evidence>